<dbReference type="InterPro" id="IPR036508">
    <property type="entry name" value="Chitin-bd_dom_sf"/>
</dbReference>
<accession>A0A9P0MT52</accession>
<proteinExistence type="predicted"/>
<dbReference type="GO" id="GO:0008061">
    <property type="term" value="F:chitin binding"/>
    <property type="evidence" value="ECO:0007669"/>
    <property type="project" value="InterPro"/>
</dbReference>
<gene>
    <name evidence="4" type="ORF">NEZAVI_LOCUS14211</name>
</gene>
<dbReference type="PROSITE" id="PS50940">
    <property type="entry name" value="CHIT_BIND_II"/>
    <property type="match status" value="2"/>
</dbReference>
<name>A0A9P0MT52_NEZVI</name>
<keyword evidence="2" id="KW-0732">Signal</keyword>
<evidence type="ECO:0000256" key="2">
    <source>
        <dbReference type="SAM" id="SignalP"/>
    </source>
</evidence>
<dbReference type="GO" id="GO:0005576">
    <property type="term" value="C:extracellular region"/>
    <property type="evidence" value="ECO:0007669"/>
    <property type="project" value="InterPro"/>
</dbReference>
<dbReference type="SMART" id="SM00494">
    <property type="entry name" value="ChtBD2"/>
    <property type="match status" value="2"/>
</dbReference>
<feature type="domain" description="Chitin-binding type-2" evidence="3">
    <location>
        <begin position="25"/>
        <end position="82"/>
    </location>
</feature>
<feature type="compositionally biased region" description="Low complexity" evidence="1">
    <location>
        <begin position="106"/>
        <end position="128"/>
    </location>
</feature>
<evidence type="ECO:0000313" key="5">
    <source>
        <dbReference type="Proteomes" id="UP001152798"/>
    </source>
</evidence>
<dbReference type="EMBL" id="OV725082">
    <property type="protein sequence ID" value="CAH1406223.1"/>
    <property type="molecule type" value="Genomic_DNA"/>
</dbReference>
<protein>
    <recommendedName>
        <fullName evidence="3">Chitin-binding type-2 domain-containing protein</fullName>
    </recommendedName>
</protein>
<feature type="chain" id="PRO_5040492234" description="Chitin-binding type-2 domain-containing protein" evidence="2">
    <location>
        <begin position="24"/>
        <end position="266"/>
    </location>
</feature>
<feature type="compositionally biased region" description="Polar residues" evidence="1">
    <location>
        <begin position="167"/>
        <end position="181"/>
    </location>
</feature>
<dbReference type="InterPro" id="IPR002557">
    <property type="entry name" value="Chitin-bd_dom"/>
</dbReference>
<dbReference type="OrthoDB" id="6616863at2759"/>
<evidence type="ECO:0000256" key="1">
    <source>
        <dbReference type="SAM" id="MobiDB-lite"/>
    </source>
</evidence>
<evidence type="ECO:0000259" key="3">
    <source>
        <dbReference type="PROSITE" id="PS50940"/>
    </source>
</evidence>
<dbReference type="SUPFAM" id="SSF57625">
    <property type="entry name" value="Invertebrate chitin-binding proteins"/>
    <property type="match status" value="2"/>
</dbReference>
<feature type="domain" description="Chitin-binding type-2" evidence="3">
    <location>
        <begin position="184"/>
        <end position="239"/>
    </location>
</feature>
<dbReference type="Pfam" id="PF01607">
    <property type="entry name" value="CBM_14"/>
    <property type="match status" value="2"/>
</dbReference>
<keyword evidence="5" id="KW-1185">Reference proteome</keyword>
<dbReference type="AlphaFoldDB" id="A0A9P0MT52"/>
<organism evidence="4 5">
    <name type="scientific">Nezara viridula</name>
    <name type="common">Southern green stink bug</name>
    <name type="synonym">Cimex viridulus</name>
    <dbReference type="NCBI Taxonomy" id="85310"/>
    <lineage>
        <taxon>Eukaryota</taxon>
        <taxon>Metazoa</taxon>
        <taxon>Ecdysozoa</taxon>
        <taxon>Arthropoda</taxon>
        <taxon>Hexapoda</taxon>
        <taxon>Insecta</taxon>
        <taxon>Pterygota</taxon>
        <taxon>Neoptera</taxon>
        <taxon>Paraneoptera</taxon>
        <taxon>Hemiptera</taxon>
        <taxon>Heteroptera</taxon>
        <taxon>Panheteroptera</taxon>
        <taxon>Pentatomomorpha</taxon>
        <taxon>Pentatomoidea</taxon>
        <taxon>Pentatomidae</taxon>
        <taxon>Pentatominae</taxon>
        <taxon>Nezara</taxon>
    </lineage>
</organism>
<feature type="signal peptide" evidence="2">
    <location>
        <begin position="1"/>
        <end position="23"/>
    </location>
</feature>
<feature type="region of interest" description="Disordered" evidence="1">
    <location>
        <begin position="91"/>
        <end position="181"/>
    </location>
</feature>
<sequence length="266" mass="29350">MFQSSSFIFVLFFIQFFVGYVDPNKIICPPGKTQFPNPYDHHSFYKCDAGGNPILFPCPAKTWFNPCLEVCDWDTGNYNCQKSGGTGYPSNPGSNGSGNSGDKYPSGPINNGSGNSNNVININININGGQTGDNAGKPNAPSADGNRPQDQPIPPSHGGYRPLPNSGGMTQPNSPSNPTQLVPNQSCSVYGLLYQNPNDCSTYFMCNQRRLVLVHCIRGYFYIPERKRCETTYPTGCKFVDHNVGDSKPIYETENDVWQYQRRLKG</sequence>
<dbReference type="Gene3D" id="2.170.140.10">
    <property type="entry name" value="Chitin binding domain"/>
    <property type="match status" value="2"/>
</dbReference>
<reference evidence="4" key="1">
    <citation type="submission" date="2022-01" db="EMBL/GenBank/DDBJ databases">
        <authorList>
            <person name="King R."/>
        </authorList>
    </citation>
    <scope>NUCLEOTIDE SEQUENCE</scope>
</reference>
<dbReference type="Proteomes" id="UP001152798">
    <property type="component" value="Chromosome 6"/>
</dbReference>
<evidence type="ECO:0000313" key="4">
    <source>
        <dbReference type="EMBL" id="CAH1406223.1"/>
    </source>
</evidence>